<evidence type="ECO:0000313" key="2">
    <source>
        <dbReference type="Proteomes" id="UP000000305"/>
    </source>
</evidence>
<dbReference type="Proteomes" id="UP000000305">
    <property type="component" value="Unassembled WGS sequence"/>
</dbReference>
<name>E9HDH2_DAPPU</name>
<organism evidence="1 2">
    <name type="scientific">Daphnia pulex</name>
    <name type="common">Water flea</name>
    <dbReference type="NCBI Taxonomy" id="6669"/>
    <lineage>
        <taxon>Eukaryota</taxon>
        <taxon>Metazoa</taxon>
        <taxon>Ecdysozoa</taxon>
        <taxon>Arthropoda</taxon>
        <taxon>Crustacea</taxon>
        <taxon>Branchiopoda</taxon>
        <taxon>Diplostraca</taxon>
        <taxon>Cladocera</taxon>
        <taxon>Anomopoda</taxon>
        <taxon>Daphniidae</taxon>
        <taxon>Daphnia</taxon>
    </lineage>
</organism>
<reference evidence="1 2" key="1">
    <citation type="journal article" date="2011" name="Science">
        <title>The ecoresponsive genome of Daphnia pulex.</title>
        <authorList>
            <person name="Colbourne J.K."/>
            <person name="Pfrender M.E."/>
            <person name="Gilbert D."/>
            <person name="Thomas W.K."/>
            <person name="Tucker A."/>
            <person name="Oakley T.H."/>
            <person name="Tokishita S."/>
            <person name="Aerts A."/>
            <person name="Arnold G.J."/>
            <person name="Basu M.K."/>
            <person name="Bauer D.J."/>
            <person name="Caceres C.E."/>
            <person name="Carmel L."/>
            <person name="Casola C."/>
            <person name="Choi J.H."/>
            <person name="Detter J.C."/>
            <person name="Dong Q."/>
            <person name="Dusheyko S."/>
            <person name="Eads B.D."/>
            <person name="Frohlich T."/>
            <person name="Geiler-Samerotte K.A."/>
            <person name="Gerlach D."/>
            <person name="Hatcher P."/>
            <person name="Jogdeo S."/>
            <person name="Krijgsveld J."/>
            <person name="Kriventseva E.V."/>
            <person name="Kultz D."/>
            <person name="Laforsch C."/>
            <person name="Lindquist E."/>
            <person name="Lopez J."/>
            <person name="Manak J.R."/>
            <person name="Muller J."/>
            <person name="Pangilinan J."/>
            <person name="Patwardhan R.P."/>
            <person name="Pitluck S."/>
            <person name="Pritham E.J."/>
            <person name="Rechtsteiner A."/>
            <person name="Rho M."/>
            <person name="Rogozin I.B."/>
            <person name="Sakarya O."/>
            <person name="Salamov A."/>
            <person name="Schaack S."/>
            <person name="Shapiro H."/>
            <person name="Shiga Y."/>
            <person name="Skalitzky C."/>
            <person name="Smith Z."/>
            <person name="Souvorov A."/>
            <person name="Sung W."/>
            <person name="Tang Z."/>
            <person name="Tsuchiya D."/>
            <person name="Tu H."/>
            <person name="Vos H."/>
            <person name="Wang M."/>
            <person name="Wolf Y.I."/>
            <person name="Yamagata H."/>
            <person name="Yamada T."/>
            <person name="Ye Y."/>
            <person name="Shaw J.R."/>
            <person name="Andrews J."/>
            <person name="Crease T.J."/>
            <person name="Tang H."/>
            <person name="Lucas S.M."/>
            <person name="Robertson H.M."/>
            <person name="Bork P."/>
            <person name="Koonin E.V."/>
            <person name="Zdobnov E.M."/>
            <person name="Grigoriev I.V."/>
            <person name="Lynch M."/>
            <person name="Boore J.L."/>
        </authorList>
    </citation>
    <scope>NUCLEOTIDE SEQUENCE [LARGE SCALE GENOMIC DNA]</scope>
</reference>
<accession>E9HDH2</accession>
<dbReference type="InParanoid" id="E9HDH2"/>
<gene>
    <name evidence="1" type="ORF">DAPPUDRAFT_300575</name>
</gene>
<proteinExistence type="predicted"/>
<sequence length="144" mass="16397">MGYFPQAFHEIQSDLSWVKARSFLEPTDQLCTELNAQQSDRGRISISANQQPKSLDLPDSIATLCSAIADSSRQSHEENKLFEAILLRVLTPEKKSLKRSPVKQSSTTPVSIEDHFDLLERRLQQSRCESQQFESYLKRALDDA</sequence>
<dbReference type="KEGG" id="dpx:DAPPUDRAFT_300575"/>
<dbReference type="AlphaFoldDB" id="E9HDH2"/>
<keyword evidence="2" id="KW-1185">Reference proteome</keyword>
<dbReference type="EMBL" id="GL732624">
    <property type="protein sequence ID" value="EFX70141.1"/>
    <property type="molecule type" value="Genomic_DNA"/>
</dbReference>
<protein>
    <submittedName>
        <fullName evidence="1">Uncharacterized protein</fullName>
    </submittedName>
</protein>
<dbReference type="HOGENOM" id="CLU_1798389_0_0_1"/>
<evidence type="ECO:0000313" key="1">
    <source>
        <dbReference type="EMBL" id="EFX70141.1"/>
    </source>
</evidence>